<reference evidence="1 2" key="1">
    <citation type="submission" date="2016-11" db="EMBL/GenBank/DDBJ databases">
        <title>Whole Genome Sequence of Listeria newyorkensis.</title>
        <authorList>
            <person name="Frink S."/>
            <person name="Morales C."/>
            <person name="Kiang D."/>
        </authorList>
    </citation>
    <scope>NUCLEOTIDE SEQUENCE [LARGE SCALE GENOMIC DNA]</scope>
    <source>
        <strain evidence="1 2">F1604011-044</strain>
    </source>
</reference>
<gene>
    <name evidence="1" type="ORF">BMT55_13915</name>
</gene>
<accession>A0ABX4XJA3</accession>
<keyword evidence="2" id="KW-1185">Reference proteome</keyword>
<evidence type="ECO:0008006" key="3">
    <source>
        <dbReference type="Google" id="ProtNLM"/>
    </source>
</evidence>
<comment type="caution">
    <text evidence="1">The sequence shown here is derived from an EMBL/GenBank/DDBJ whole genome shotgun (WGS) entry which is preliminary data.</text>
</comment>
<protein>
    <recommendedName>
        <fullName evidence="3">Double zinc ribbon</fullName>
    </recommendedName>
</protein>
<sequence>MGEITDMHLDGTLCESCGAMFDDILEGQEPPGHTRICWHCAKDKLCCPRCRNEEIKSDHAFCTICGLKFNNHGFLRAIKKAHFTE</sequence>
<evidence type="ECO:0000313" key="1">
    <source>
        <dbReference type="EMBL" id="PNP88963.1"/>
    </source>
</evidence>
<proteinExistence type="predicted"/>
<organism evidence="1 2">
    <name type="scientific">Listeria newyorkensis</name>
    <dbReference type="NCBI Taxonomy" id="1497681"/>
    <lineage>
        <taxon>Bacteria</taxon>
        <taxon>Bacillati</taxon>
        <taxon>Bacillota</taxon>
        <taxon>Bacilli</taxon>
        <taxon>Bacillales</taxon>
        <taxon>Listeriaceae</taxon>
        <taxon>Listeria</taxon>
    </lineage>
</organism>
<dbReference type="EMBL" id="MPDH01000020">
    <property type="protein sequence ID" value="PNP88963.1"/>
    <property type="molecule type" value="Genomic_DNA"/>
</dbReference>
<name>A0ABX4XJA3_9LIST</name>
<dbReference type="Proteomes" id="UP000236500">
    <property type="component" value="Unassembled WGS sequence"/>
</dbReference>
<evidence type="ECO:0000313" key="2">
    <source>
        <dbReference type="Proteomes" id="UP000236500"/>
    </source>
</evidence>